<feature type="domain" description="Isopenicillin N synthase-like Fe(2+) 2OG dioxygenase" evidence="4">
    <location>
        <begin position="273"/>
        <end position="336"/>
    </location>
</feature>
<sequence>MDNNSPESISSRDRPFDFRAPPPSPVASGRRSCVTNDDVLTEFLETSLRVPDLVLPDKIFPKQKFIENPSKIDYEALVYGSKDYEDATSKMLDSIATVGCFQLVNFGISSDLLKSVLDAARGIFRVPLDKRVAVTRSPENRSGFEEVHSEDDTESGQEFVWSRDEDLKLAMEKLWPTGYSNFSETMGRLQSDVEEVAGKIFSVVRDIFLGKLMGGKYDFVGVTDLIDFVCCLHKHRPNVPPDQYADLLRYDVIKMMIRVNDYSHALCLHIFDGSSEFHVYSKKGWVSFCPEKDSIIVTVGDQFQALSQGQYKHVVGRPVYRSEGEDRISMAFLYSPPPLQPPPRAGSSKDNRGRDVISISQQVVTAVVLTIVYQLLVYICKNF</sequence>
<evidence type="ECO:0000256" key="3">
    <source>
        <dbReference type="SAM" id="MobiDB-lite"/>
    </source>
</evidence>
<dbReference type="STRING" id="22663.A0A2I0JPM4"/>
<dbReference type="PANTHER" id="PTHR34945">
    <property type="entry name" value="2-OXOGLUTARATE (2OG) AND FE(II)-DEPENDENT OXYGENASE SUPERFAMILY PROTEIN"/>
    <property type="match status" value="1"/>
</dbReference>
<dbReference type="Proteomes" id="UP000233551">
    <property type="component" value="Unassembled WGS sequence"/>
</dbReference>
<gene>
    <name evidence="6" type="ORF">CRG98_021327</name>
</gene>
<evidence type="ECO:0000256" key="2">
    <source>
        <dbReference type="ARBA" id="ARBA00023004"/>
    </source>
</evidence>
<accession>A0A2I0JPM4</accession>
<dbReference type="SUPFAM" id="SSF51197">
    <property type="entry name" value="Clavaminate synthase-like"/>
    <property type="match status" value="1"/>
</dbReference>
<dbReference type="Gene3D" id="2.60.120.330">
    <property type="entry name" value="B-lactam Antibiotic, Isopenicillin N Synthase, Chain"/>
    <property type="match status" value="1"/>
</dbReference>
<evidence type="ECO:0000313" key="7">
    <source>
        <dbReference type="Proteomes" id="UP000233551"/>
    </source>
</evidence>
<feature type="domain" description="Non-haem dioxygenase N-terminal" evidence="5">
    <location>
        <begin position="72"/>
        <end position="154"/>
    </location>
</feature>
<protein>
    <recommendedName>
        <fullName evidence="8">Non-haem dioxygenase N-terminal domain-containing protein</fullName>
    </recommendedName>
</protein>
<dbReference type="AlphaFoldDB" id="A0A2I0JPM4"/>
<keyword evidence="1" id="KW-0479">Metal-binding</keyword>
<dbReference type="PANTHER" id="PTHR34945:SF8">
    <property type="entry name" value="DOWNSTREAM TARGET OF AGL15-4"/>
    <property type="match status" value="1"/>
</dbReference>
<evidence type="ECO:0008006" key="8">
    <source>
        <dbReference type="Google" id="ProtNLM"/>
    </source>
</evidence>
<name>A0A2I0JPM4_PUNGR</name>
<dbReference type="InterPro" id="IPR027443">
    <property type="entry name" value="IPNS-like_sf"/>
</dbReference>
<feature type="region of interest" description="Disordered" evidence="3">
    <location>
        <begin position="1"/>
        <end position="32"/>
    </location>
</feature>
<proteinExistence type="predicted"/>
<reference evidence="6 7" key="1">
    <citation type="submission" date="2017-11" db="EMBL/GenBank/DDBJ databases">
        <title>De-novo sequencing of pomegranate (Punica granatum L.) genome.</title>
        <authorList>
            <person name="Akparov Z."/>
            <person name="Amiraslanov A."/>
            <person name="Hajiyeva S."/>
            <person name="Abbasov M."/>
            <person name="Kaur K."/>
            <person name="Hamwieh A."/>
            <person name="Solovyev V."/>
            <person name="Salamov A."/>
            <person name="Braich B."/>
            <person name="Kosarev P."/>
            <person name="Mahmoud A."/>
            <person name="Hajiyev E."/>
            <person name="Babayeva S."/>
            <person name="Izzatullayeva V."/>
            <person name="Mammadov A."/>
            <person name="Mammadov A."/>
            <person name="Sharifova S."/>
            <person name="Ojaghi J."/>
            <person name="Eynullazada K."/>
            <person name="Bayramov B."/>
            <person name="Abdulazimova A."/>
            <person name="Shahmuradov I."/>
        </authorList>
    </citation>
    <scope>NUCLEOTIDE SEQUENCE [LARGE SCALE GENOMIC DNA]</scope>
    <source>
        <strain evidence="7">cv. AG2017</strain>
        <tissue evidence="6">Leaf</tissue>
    </source>
</reference>
<evidence type="ECO:0000256" key="1">
    <source>
        <dbReference type="ARBA" id="ARBA00022723"/>
    </source>
</evidence>
<keyword evidence="7" id="KW-1185">Reference proteome</keyword>
<dbReference type="GO" id="GO:0046872">
    <property type="term" value="F:metal ion binding"/>
    <property type="evidence" value="ECO:0007669"/>
    <property type="project" value="UniProtKB-KW"/>
</dbReference>
<organism evidence="6 7">
    <name type="scientific">Punica granatum</name>
    <name type="common">Pomegranate</name>
    <dbReference type="NCBI Taxonomy" id="22663"/>
    <lineage>
        <taxon>Eukaryota</taxon>
        <taxon>Viridiplantae</taxon>
        <taxon>Streptophyta</taxon>
        <taxon>Embryophyta</taxon>
        <taxon>Tracheophyta</taxon>
        <taxon>Spermatophyta</taxon>
        <taxon>Magnoliopsida</taxon>
        <taxon>eudicotyledons</taxon>
        <taxon>Gunneridae</taxon>
        <taxon>Pentapetalae</taxon>
        <taxon>rosids</taxon>
        <taxon>malvids</taxon>
        <taxon>Myrtales</taxon>
        <taxon>Lythraceae</taxon>
        <taxon>Punica</taxon>
    </lineage>
</organism>
<dbReference type="EMBL" id="PGOL01001411">
    <property type="protein sequence ID" value="PKI58245.1"/>
    <property type="molecule type" value="Genomic_DNA"/>
</dbReference>
<dbReference type="InterPro" id="IPR044861">
    <property type="entry name" value="IPNS-like_FE2OG_OXY"/>
</dbReference>
<evidence type="ECO:0000313" key="6">
    <source>
        <dbReference type="EMBL" id="PKI58245.1"/>
    </source>
</evidence>
<dbReference type="Pfam" id="PF03171">
    <property type="entry name" value="2OG-FeII_Oxy"/>
    <property type="match status" value="1"/>
</dbReference>
<evidence type="ECO:0000259" key="5">
    <source>
        <dbReference type="Pfam" id="PF14226"/>
    </source>
</evidence>
<comment type="caution">
    <text evidence="6">The sequence shown here is derived from an EMBL/GenBank/DDBJ whole genome shotgun (WGS) entry which is preliminary data.</text>
</comment>
<evidence type="ECO:0000259" key="4">
    <source>
        <dbReference type="Pfam" id="PF03171"/>
    </source>
</evidence>
<dbReference type="Pfam" id="PF14226">
    <property type="entry name" value="DIOX_N"/>
    <property type="match status" value="1"/>
</dbReference>
<keyword evidence="2" id="KW-0408">Iron</keyword>
<dbReference type="InterPro" id="IPR026992">
    <property type="entry name" value="DIOX_N"/>
</dbReference>